<dbReference type="InterPro" id="IPR016181">
    <property type="entry name" value="Acyl_CoA_acyltransferase"/>
</dbReference>
<dbReference type="GO" id="GO:0016747">
    <property type="term" value="F:acyltransferase activity, transferring groups other than amino-acyl groups"/>
    <property type="evidence" value="ECO:0007669"/>
    <property type="project" value="InterPro"/>
</dbReference>
<dbReference type="Gene3D" id="3.40.630.30">
    <property type="match status" value="1"/>
</dbReference>
<gene>
    <name evidence="2" type="ORF">FDA38_25645</name>
</gene>
<dbReference type="AlphaFoldDB" id="A0A4U3LRA8"/>
<dbReference type="EMBL" id="SZPZ01000003">
    <property type="protein sequence ID" value="TKK78451.1"/>
    <property type="molecule type" value="Genomic_DNA"/>
</dbReference>
<dbReference type="Pfam" id="PF08445">
    <property type="entry name" value="FR47"/>
    <property type="match status" value="1"/>
</dbReference>
<evidence type="ECO:0000259" key="1">
    <source>
        <dbReference type="PROSITE" id="PS51186"/>
    </source>
</evidence>
<dbReference type="Proteomes" id="UP000305836">
    <property type="component" value="Unassembled WGS sequence"/>
</dbReference>
<feature type="domain" description="N-acetyltransferase" evidence="1">
    <location>
        <begin position="141"/>
        <end position="274"/>
    </location>
</feature>
<evidence type="ECO:0000313" key="2">
    <source>
        <dbReference type="EMBL" id="TKK78451.1"/>
    </source>
</evidence>
<dbReference type="InterPro" id="IPR000182">
    <property type="entry name" value="GNAT_dom"/>
</dbReference>
<accession>A0A4U3LRA8</accession>
<reference evidence="2 3" key="1">
    <citation type="submission" date="2019-04" db="EMBL/GenBank/DDBJ databases">
        <title>Kribbella sp. NEAU-THZ 27 nov., a novel actinomycete isolated from soil.</title>
        <authorList>
            <person name="Duan L."/>
        </authorList>
    </citation>
    <scope>NUCLEOTIDE SEQUENCE [LARGE SCALE GENOMIC DNA]</scope>
    <source>
        <strain evidence="3">NEAU-THZ27</strain>
    </source>
</reference>
<dbReference type="SUPFAM" id="SSF55729">
    <property type="entry name" value="Acyl-CoA N-acyltransferases (Nat)"/>
    <property type="match status" value="1"/>
</dbReference>
<dbReference type="OrthoDB" id="3174529at2"/>
<dbReference type="CDD" id="cd04301">
    <property type="entry name" value="NAT_SF"/>
    <property type="match status" value="1"/>
</dbReference>
<keyword evidence="2" id="KW-0808">Transferase</keyword>
<keyword evidence="3" id="KW-1185">Reference proteome</keyword>
<protein>
    <submittedName>
        <fullName evidence="2">Acetyltransferase</fullName>
    </submittedName>
</protein>
<name>A0A4U3LRA8_9ACTN</name>
<sequence>MRAQLTSDTLAYRDLAFPFLQRDPVRHLIILTSVQEHADSPRSDPAYFVSVHDGPDDAVVGAAMRAPGRLVYLGALRPEYAEIVADALLEVLPHAPGVAGDRVVAARFADRWCARRGRRATEVRAARLHKLDTLSPLPADGRPRLMTAADVEMVAAWGADGFAQEIGGNYLDWSRLHLRERRLWLWTADEEPVSMVAHHLPVFGVCRVGPVYTPPEHRRHGYAGALTSHVSADLLSAGNQACLYTNLADPTSNSIYQRAGYRPVADFVEMAFSA</sequence>
<dbReference type="RefSeq" id="WP_137256597.1">
    <property type="nucleotide sequence ID" value="NZ_JBHSPQ010000002.1"/>
</dbReference>
<comment type="caution">
    <text evidence="2">The sequence shown here is derived from an EMBL/GenBank/DDBJ whole genome shotgun (WGS) entry which is preliminary data.</text>
</comment>
<proteinExistence type="predicted"/>
<organism evidence="2 3">
    <name type="scientific">Kribbella jiaozuonensis</name>
    <dbReference type="NCBI Taxonomy" id="2575441"/>
    <lineage>
        <taxon>Bacteria</taxon>
        <taxon>Bacillati</taxon>
        <taxon>Actinomycetota</taxon>
        <taxon>Actinomycetes</taxon>
        <taxon>Propionibacteriales</taxon>
        <taxon>Kribbellaceae</taxon>
        <taxon>Kribbella</taxon>
    </lineage>
</organism>
<evidence type="ECO:0000313" key="3">
    <source>
        <dbReference type="Proteomes" id="UP000305836"/>
    </source>
</evidence>
<dbReference type="PROSITE" id="PS51186">
    <property type="entry name" value="GNAT"/>
    <property type="match status" value="1"/>
</dbReference>
<dbReference type="InterPro" id="IPR013653">
    <property type="entry name" value="GCN5-like_dom"/>
</dbReference>